<feature type="signal peptide" evidence="2">
    <location>
        <begin position="1"/>
        <end position="25"/>
    </location>
</feature>
<feature type="region of interest" description="Disordered" evidence="1">
    <location>
        <begin position="216"/>
        <end position="256"/>
    </location>
</feature>
<accession>A0AAV1GZP0</accession>
<dbReference type="Proteomes" id="UP001178508">
    <property type="component" value="Chromosome 17"/>
</dbReference>
<proteinExistence type="predicted"/>
<sequence>MNTLKWIQMSVYLAVLLKFTGAAMSRSVNVYSTVRVGEDVILVPDDMRMNLKNCRKFDWSVRYMGNTQIVNLVRRGQIAKLVGSISDRLRVREDCGLLIKKVTEEDAGEYCYRQRLEGIDVHDGRVYLSVVSMTEWRNIDSVMLFCSVTTHEACKPKARWLLDGQYVGKHCGGETPQPSCDAYVALQTDHMNKSRYDSLMCEVAVDDSVGLYSLRLPPPAAAPPPSENRTEQNSSVFPSENRTESITASSGNNTASDVKVSACCSSLDWIMLSLRVSELVLITVITVLLFRASGNHRPPDDFTVCYDRDDITVTYENVEEPSASNRLC</sequence>
<dbReference type="SUPFAM" id="SSF48726">
    <property type="entry name" value="Immunoglobulin"/>
    <property type="match status" value="1"/>
</dbReference>
<dbReference type="EMBL" id="OY660880">
    <property type="protein sequence ID" value="CAJ1077888.1"/>
    <property type="molecule type" value="Genomic_DNA"/>
</dbReference>
<name>A0AAV1GZP0_XYRNO</name>
<evidence type="ECO:0000313" key="3">
    <source>
        <dbReference type="EMBL" id="CAJ1077888.1"/>
    </source>
</evidence>
<protein>
    <submittedName>
        <fullName evidence="3">Uncharacterized protein LOC117824562</fullName>
    </submittedName>
</protein>
<keyword evidence="4" id="KW-1185">Reference proteome</keyword>
<feature type="compositionally biased region" description="Pro residues" evidence="1">
    <location>
        <begin position="216"/>
        <end position="226"/>
    </location>
</feature>
<reference evidence="3" key="1">
    <citation type="submission" date="2023-08" db="EMBL/GenBank/DDBJ databases">
        <authorList>
            <person name="Alioto T."/>
            <person name="Alioto T."/>
            <person name="Gomez Garrido J."/>
        </authorList>
    </citation>
    <scope>NUCLEOTIDE SEQUENCE</scope>
</reference>
<evidence type="ECO:0000313" key="4">
    <source>
        <dbReference type="Proteomes" id="UP001178508"/>
    </source>
</evidence>
<organism evidence="3 4">
    <name type="scientific">Xyrichtys novacula</name>
    <name type="common">Pearly razorfish</name>
    <name type="synonym">Hemipteronotus novacula</name>
    <dbReference type="NCBI Taxonomy" id="13765"/>
    <lineage>
        <taxon>Eukaryota</taxon>
        <taxon>Metazoa</taxon>
        <taxon>Chordata</taxon>
        <taxon>Craniata</taxon>
        <taxon>Vertebrata</taxon>
        <taxon>Euteleostomi</taxon>
        <taxon>Actinopterygii</taxon>
        <taxon>Neopterygii</taxon>
        <taxon>Teleostei</taxon>
        <taxon>Neoteleostei</taxon>
        <taxon>Acanthomorphata</taxon>
        <taxon>Eupercaria</taxon>
        <taxon>Labriformes</taxon>
        <taxon>Labridae</taxon>
        <taxon>Xyrichtys</taxon>
    </lineage>
</organism>
<dbReference type="InterPro" id="IPR036179">
    <property type="entry name" value="Ig-like_dom_sf"/>
</dbReference>
<dbReference type="AlphaFoldDB" id="A0AAV1GZP0"/>
<dbReference type="Gene3D" id="2.60.40.10">
    <property type="entry name" value="Immunoglobulins"/>
    <property type="match status" value="1"/>
</dbReference>
<evidence type="ECO:0000256" key="2">
    <source>
        <dbReference type="SAM" id="SignalP"/>
    </source>
</evidence>
<evidence type="ECO:0000256" key="1">
    <source>
        <dbReference type="SAM" id="MobiDB-lite"/>
    </source>
</evidence>
<gene>
    <name evidence="3" type="ORF">XNOV1_A030787</name>
</gene>
<feature type="compositionally biased region" description="Polar residues" evidence="1">
    <location>
        <begin position="231"/>
        <end position="256"/>
    </location>
</feature>
<feature type="chain" id="PRO_5043639936" evidence="2">
    <location>
        <begin position="26"/>
        <end position="328"/>
    </location>
</feature>
<keyword evidence="2" id="KW-0732">Signal</keyword>
<dbReference type="InterPro" id="IPR013783">
    <property type="entry name" value="Ig-like_fold"/>
</dbReference>